<keyword evidence="1" id="KW-0472">Membrane</keyword>
<dbReference type="Proteomes" id="UP000279594">
    <property type="component" value="Chromosome"/>
</dbReference>
<evidence type="ECO:0000256" key="1">
    <source>
        <dbReference type="SAM" id="Phobius"/>
    </source>
</evidence>
<reference evidence="2 3" key="1">
    <citation type="submission" date="2018-10" db="EMBL/GenBank/DDBJ databases">
        <title>Effects of UV and annual dynamics of microbial communities in freshwater RAS systems.</title>
        <authorList>
            <person name="Bekkelund A.K."/>
            <person name="Hansen B.R."/>
            <person name="Stokken H."/>
            <person name="Eriksen B.F."/>
            <person name="Kashulin N.A."/>
        </authorList>
    </citation>
    <scope>NUCLEOTIDE SEQUENCE [LARGE SCALE GENOMIC DNA]</scope>
    <source>
        <strain evidence="2 3">BHSEK</strain>
    </source>
</reference>
<organism evidence="2 3">
    <name type="scientific">Janthinobacterium agaricidamnosum</name>
    <dbReference type="NCBI Taxonomy" id="55508"/>
    <lineage>
        <taxon>Bacteria</taxon>
        <taxon>Pseudomonadati</taxon>
        <taxon>Pseudomonadota</taxon>
        <taxon>Betaproteobacteria</taxon>
        <taxon>Burkholderiales</taxon>
        <taxon>Oxalobacteraceae</taxon>
        <taxon>Janthinobacterium</taxon>
    </lineage>
</organism>
<keyword evidence="3" id="KW-1185">Reference proteome</keyword>
<protein>
    <submittedName>
        <fullName evidence="2">Uncharacterized protein</fullName>
    </submittedName>
</protein>
<dbReference type="AlphaFoldDB" id="A0A3G2E2K2"/>
<evidence type="ECO:0000313" key="2">
    <source>
        <dbReference type="EMBL" id="AYM74508.1"/>
    </source>
</evidence>
<feature type="transmembrane region" description="Helical" evidence="1">
    <location>
        <begin position="21"/>
        <end position="42"/>
    </location>
</feature>
<keyword evidence="1" id="KW-0812">Transmembrane</keyword>
<gene>
    <name evidence="2" type="ORF">D9M09_00795</name>
</gene>
<proteinExistence type="predicted"/>
<keyword evidence="1" id="KW-1133">Transmembrane helix</keyword>
<accession>A0A3G2E2K2</accession>
<evidence type="ECO:0000313" key="3">
    <source>
        <dbReference type="Proteomes" id="UP000279594"/>
    </source>
</evidence>
<dbReference type="EMBL" id="CP033019">
    <property type="protein sequence ID" value="AYM74508.1"/>
    <property type="molecule type" value="Genomic_DNA"/>
</dbReference>
<sequence>MFTQRTDKVLVLRKLPVRMEAFANAIGLAAMVQSLTAVALTAKPKLPLLAVQPNRLTRPYVV</sequence>
<name>A0A3G2E2K2_9BURK</name>